<reference evidence="1" key="2">
    <citation type="journal article" date="2015" name="Fish Shellfish Immunol.">
        <title>Early steps in the European eel (Anguilla anguilla)-Vibrio vulnificus interaction in the gills: Role of the RtxA13 toxin.</title>
        <authorList>
            <person name="Callol A."/>
            <person name="Pajuelo D."/>
            <person name="Ebbesson L."/>
            <person name="Teles M."/>
            <person name="MacKenzie S."/>
            <person name="Amaro C."/>
        </authorList>
    </citation>
    <scope>NUCLEOTIDE SEQUENCE</scope>
</reference>
<accession>A0A0E9UV32</accession>
<proteinExistence type="predicted"/>
<reference evidence="1" key="1">
    <citation type="submission" date="2014-11" db="EMBL/GenBank/DDBJ databases">
        <authorList>
            <person name="Amaro Gonzalez C."/>
        </authorList>
    </citation>
    <scope>NUCLEOTIDE SEQUENCE</scope>
</reference>
<dbReference type="AlphaFoldDB" id="A0A0E9UV32"/>
<evidence type="ECO:0000313" key="1">
    <source>
        <dbReference type="EMBL" id="JAH69621.1"/>
    </source>
</evidence>
<sequence>MVYYKVTINSKYDSVSIFFPNANSLTSLSTGQSLRKTVASARDSSQSTNDTA</sequence>
<name>A0A0E9UV32_ANGAN</name>
<dbReference type="EMBL" id="GBXM01038956">
    <property type="protein sequence ID" value="JAH69621.1"/>
    <property type="molecule type" value="Transcribed_RNA"/>
</dbReference>
<organism evidence="1">
    <name type="scientific">Anguilla anguilla</name>
    <name type="common">European freshwater eel</name>
    <name type="synonym">Muraena anguilla</name>
    <dbReference type="NCBI Taxonomy" id="7936"/>
    <lineage>
        <taxon>Eukaryota</taxon>
        <taxon>Metazoa</taxon>
        <taxon>Chordata</taxon>
        <taxon>Craniata</taxon>
        <taxon>Vertebrata</taxon>
        <taxon>Euteleostomi</taxon>
        <taxon>Actinopterygii</taxon>
        <taxon>Neopterygii</taxon>
        <taxon>Teleostei</taxon>
        <taxon>Anguilliformes</taxon>
        <taxon>Anguillidae</taxon>
        <taxon>Anguilla</taxon>
    </lineage>
</organism>
<protein>
    <submittedName>
        <fullName evidence="1">Uncharacterized protein</fullName>
    </submittedName>
</protein>